<organism evidence="1 2">
    <name type="scientific">Jiella pelagia</name>
    <dbReference type="NCBI Taxonomy" id="2986949"/>
    <lineage>
        <taxon>Bacteria</taxon>
        <taxon>Pseudomonadati</taxon>
        <taxon>Pseudomonadota</taxon>
        <taxon>Alphaproteobacteria</taxon>
        <taxon>Hyphomicrobiales</taxon>
        <taxon>Aurantimonadaceae</taxon>
        <taxon>Jiella</taxon>
    </lineage>
</organism>
<keyword evidence="2" id="KW-1185">Reference proteome</keyword>
<protein>
    <submittedName>
        <fullName evidence="1">Uncharacterized protein</fullName>
    </submittedName>
</protein>
<gene>
    <name evidence="1" type="ORF">OH818_17755</name>
</gene>
<proteinExistence type="predicted"/>
<dbReference type="EMBL" id="CP114029">
    <property type="protein sequence ID" value="WAP71373.1"/>
    <property type="molecule type" value="Genomic_DNA"/>
</dbReference>
<name>A0ABY7C5T4_9HYPH</name>
<dbReference type="Proteomes" id="UP001164020">
    <property type="component" value="Chromosome"/>
</dbReference>
<evidence type="ECO:0000313" key="2">
    <source>
        <dbReference type="Proteomes" id="UP001164020"/>
    </source>
</evidence>
<accession>A0ABY7C5T4</accession>
<sequence length="84" mass="9145">MAALLERPQIDHIARLVGDLKAERIDIEGPRFRQIADEEFNMAQANDVEGGIELRLGNGHRGSSLGSNRAALLGAALVRCDEHV</sequence>
<evidence type="ECO:0000313" key="1">
    <source>
        <dbReference type="EMBL" id="WAP71373.1"/>
    </source>
</evidence>
<dbReference type="RefSeq" id="WP_268883917.1">
    <property type="nucleotide sequence ID" value="NZ_CP114029.1"/>
</dbReference>
<reference evidence="1" key="1">
    <citation type="submission" date="2022-12" db="EMBL/GenBank/DDBJ databases">
        <title>Jiella pelagia sp. nov., isolated from phosphonate enriched culture of Northwest Pacific surface seawater.</title>
        <authorList>
            <person name="Shin D.Y."/>
            <person name="Hwang C.Y."/>
        </authorList>
    </citation>
    <scope>NUCLEOTIDE SEQUENCE</scope>
    <source>
        <strain evidence="1">HL-NP1</strain>
    </source>
</reference>